<dbReference type="EMBL" id="CP012502">
    <property type="protein sequence ID" value="AOM83454.1"/>
    <property type="molecule type" value="Genomic_DNA"/>
</dbReference>
<evidence type="ECO:0000256" key="1">
    <source>
        <dbReference type="SAM" id="Phobius"/>
    </source>
</evidence>
<keyword evidence="1" id="KW-0472">Membrane</keyword>
<proteinExistence type="predicted"/>
<keyword evidence="1" id="KW-1133">Transmembrane helix</keyword>
<dbReference type="KEGG" id="bbev:BBEV_2096"/>
<dbReference type="AlphaFoldDB" id="A0A1D7QWQ6"/>
<gene>
    <name evidence="2" type="ORF">BBEV_2096</name>
</gene>
<reference evidence="2 3" key="1">
    <citation type="submission" date="2015-08" db="EMBL/GenBank/DDBJ databases">
        <title>The complete genome sequence of Bacillus beveridgei MLTeJB.</title>
        <authorList>
            <person name="Hanson T.E."/>
            <person name="Mesa C."/>
            <person name="Basesman S.M."/>
            <person name="Oremland R.S."/>
        </authorList>
    </citation>
    <scope>NUCLEOTIDE SEQUENCE [LARGE SCALE GENOMIC DNA]</scope>
    <source>
        <strain evidence="2 3">MLTeJB</strain>
    </source>
</reference>
<keyword evidence="3" id="KW-1185">Reference proteome</keyword>
<protein>
    <submittedName>
        <fullName evidence="2">Uncharacterized protein</fullName>
    </submittedName>
</protein>
<dbReference type="STRING" id="632773.BBEV_2096"/>
<dbReference type="Proteomes" id="UP000094463">
    <property type="component" value="Chromosome"/>
</dbReference>
<feature type="transmembrane region" description="Helical" evidence="1">
    <location>
        <begin position="15"/>
        <end position="34"/>
    </location>
</feature>
<evidence type="ECO:0000313" key="3">
    <source>
        <dbReference type="Proteomes" id="UP000094463"/>
    </source>
</evidence>
<organism evidence="2 3">
    <name type="scientific">Salisediminibacterium beveridgei</name>
    <dbReference type="NCBI Taxonomy" id="632773"/>
    <lineage>
        <taxon>Bacteria</taxon>
        <taxon>Bacillati</taxon>
        <taxon>Bacillota</taxon>
        <taxon>Bacilli</taxon>
        <taxon>Bacillales</taxon>
        <taxon>Bacillaceae</taxon>
        <taxon>Salisediminibacterium</taxon>
    </lineage>
</organism>
<feature type="transmembrane region" description="Helical" evidence="1">
    <location>
        <begin position="46"/>
        <end position="69"/>
    </location>
</feature>
<evidence type="ECO:0000313" key="2">
    <source>
        <dbReference type="EMBL" id="AOM83454.1"/>
    </source>
</evidence>
<keyword evidence="1" id="KW-0812">Transmembrane</keyword>
<accession>A0A1D7QWQ6</accession>
<name>A0A1D7QWQ6_9BACI</name>
<dbReference type="OrthoDB" id="2891723at2"/>
<sequence>MSFWTTLSKAKKNEYMIVSGILITAVIIGIIVGMNPEFVAIRNFTAGYMAASLMSALVMFAVYHSILYFREKKQNA</sequence>
<dbReference type="RefSeq" id="WP_069365430.1">
    <property type="nucleotide sequence ID" value="NZ_CP012502.1"/>
</dbReference>